<evidence type="ECO:0000313" key="1">
    <source>
        <dbReference type="EMBL" id="KAJ0112056.1"/>
    </source>
</evidence>
<name>A0ACC1C8S2_9ROSI</name>
<keyword evidence="2" id="KW-1185">Reference proteome</keyword>
<evidence type="ECO:0000313" key="2">
    <source>
        <dbReference type="Proteomes" id="UP001164250"/>
    </source>
</evidence>
<dbReference type="EMBL" id="CM047897">
    <property type="protein sequence ID" value="KAJ0112056.1"/>
    <property type="molecule type" value="Genomic_DNA"/>
</dbReference>
<comment type="caution">
    <text evidence="1">The sequence shown here is derived from an EMBL/GenBank/DDBJ whole genome shotgun (WGS) entry which is preliminary data.</text>
</comment>
<gene>
    <name evidence="1" type="ORF">Patl1_02151</name>
</gene>
<sequence>MHGSKDQASRSDSGCTSSCSSEHVSRFSEASNTRNCNNVSKGSDANKLKQAEESLRTVMYLSCWGPN</sequence>
<dbReference type="Proteomes" id="UP001164250">
    <property type="component" value="Chromosome 1"/>
</dbReference>
<organism evidence="1 2">
    <name type="scientific">Pistacia atlantica</name>
    <dbReference type="NCBI Taxonomy" id="434234"/>
    <lineage>
        <taxon>Eukaryota</taxon>
        <taxon>Viridiplantae</taxon>
        <taxon>Streptophyta</taxon>
        <taxon>Embryophyta</taxon>
        <taxon>Tracheophyta</taxon>
        <taxon>Spermatophyta</taxon>
        <taxon>Magnoliopsida</taxon>
        <taxon>eudicotyledons</taxon>
        <taxon>Gunneridae</taxon>
        <taxon>Pentapetalae</taxon>
        <taxon>rosids</taxon>
        <taxon>malvids</taxon>
        <taxon>Sapindales</taxon>
        <taxon>Anacardiaceae</taxon>
        <taxon>Pistacia</taxon>
    </lineage>
</organism>
<accession>A0ACC1C8S2</accession>
<protein>
    <submittedName>
        <fullName evidence="1">Uncharacterized protein</fullName>
    </submittedName>
</protein>
<proteinExistence type="predicted"/>
<reference evidence="2" key="1">
    <citation type="journal article" date="2023" name="G3 (Bethesda)">
        <title>Genome assembly and association tests identify interacting loci associated with vigor, precocity, and sex in interspecific pistachio rootstocks.</title>
        <authorList>
            <person name="Palmer W."/>
            <person name="Jacygrad E."/>
            <person name="Sagayaradj S."/>
            <person name="Cavanaugh K."/>
            <person name="Han R."/>
            <person name="Bertier L."/>
            <person name="Beede B."/>
            <person name="Kafkas S."/>
            <person name="Golino D."/>
            <person name="Preece J."/>
            <person name="Michelmore R."/>
        </authorList>
    </citation>
    <scope>NUCLEOTIDE SEQUENCE [LARGE SCALE GENOMIC DNA]</scope>
</reference>